<gene>
    <name evidence="2" type="ORF">ARMGADRAFT_54969</name>
</gene>
<accession>A0A2H3EAM7</accession>
<feature type="region of interest" description="Disordered" evidence="1">
    <location>
        <begin position="43"/>
        <end position="97"/>
    </location>
</feature>
<sequence>MAWSIIKPCQCVIQFLYRRIWESLAQSPDRGIVLRGFFLRTRDNRRPKSMPSDRRDEADTEDPANVRLGRIPSAKRIYGQKNVPKHHTPTHSDQRTSGKEEIHIDCWRRMTAVHQIPEVYCQGVVRQLRNRNASRTLTSPRLTKAEGTDPFLYSTKPMSRLGI</sequence>
<dbReference type="Proteomes" id="UP000217790">
    <property type="component" value="Unassembled WGS sequence"/>
</dbReference>
<protein>
    <submittedName>
        <fullName evidence="2">Uncharacterized protein</fullName>
    </submittedName>
</protein>
<keyword evidence="3" id="KW-1185">Reference proteome</keyword>
<feature type="compositionally biased region" description="Basic and acidic residues" evidence="1">
    <location>
        <begin position="43"/>
        <end position="57"/>
    </location>
</feature>
<evidence type="ECO:0000313" key="3">
    <source>
        <dbReference type="Proteomes" id="UP000217790"/>
    </source>
</evidence>
<evidence type="ECO:0000313" key="2">
    <source>
        <dbReference type="EMBL" id="PBL04462.1"/>
    </source>
</evidence>
<evidence type="ECO:0000256" key="1">
    <source>
        <dbReference type="SAM" id="MobiDB-lite"/>
    </source>
</evidence>
<dbReference type="InParanoid" id="A0A2H3EAM7"/>
<dbReference type="AlphaFoldDB" id="A0A2H3EAM7"/>
<reference evidence="3" key="1">
    <citation type="journal article" date="2017" name="Nat. Ecol. Evol.">
        <title>Genome expansion and lineage-specific genetic innovations in the forest pathogenic fungi Armillaria.</title>
        <authorList>
            <person name="Sipos G."/>
            <person name="Prasanna A.N."/>
            <person name="Walter M.C."/>
            <person name="O'Connor E."/>
            <person name="Balint B."/>
            <person name="Krizsan K."/>
            <person name="Kiss B."/>
            <person name="Hess J."/>
            <person name="Varga T."/>
            <person name="Slot J."/>
            <person name="Riley R."/>
            <person name="Boka B."/>
            <person name="Rigling D."/>
            <person name="Barry K."/>
            <person name="Lee J."/>
            <person name="Mihaltcheva S."/>
            <person name="LaButti K."/>
            <person name="Lipzen A."/>
            <person name="Waldron R."/>
            <person name="Moloney N.M."/>
            <person name="Sperisen C."/>
            <person name="Kredics L."/>
            <person name="Vagvoelgyi C."/>
            <person name="Patrignani A."/>
            <person name="Fitzpatrick D."/>
            <person name="Nagy I."/>
            <person name="Doyle S."/>
            <person name="Anderson J.B."/>
            <person name="Grigoriev I.V."/>
            <person name="Gueldener U."/>
            <person name="Muensterkoetter M."/>
            <person name="Nagy L.G."/>
        </authorList>
    </citation>
    <scope>NUCLEOTIDE SEQUENCE [LARGE SCALE GENOMIC DNA]</scope>
    <source>
        <strain evidence="3">Ar21-2</strain>
    </source>
</reference>
<dbReference type="EMBL" id="KZ293644">
    <property type="protein sequence ID" value="PBL04462.1"/>
    <property type="molecule type" value="Genomic_DNA"/>
</dbReference>
<name>A0A2H3EAM7_ARMGA</name>
<organism evidence="2 3">
    <name type="scientific">Armillaria gallica</name>
    <name type="common">Bulbous honey fungus</name>
    <name type="synonym">Armillaria bulbosa</name>
    <dbReference type="NCBI Taxonomy" id="47427"/>
    <lineage>
        <taxon>Eukaryota</taxon>
        <taxon>Fungi</taxon>
        <taxon>Dikarya</taxon>
        <taxon>Basidiomycota</taxon>
        <taxon>Agaricomycotina</taxon>
        <taxon>Agaricomycetes</taxon>
        <taxon>Agaricomycetidae</taxon>
        <taxon>Agaricales</taxon>
        <taxon>Marasmiineae</taxon>
        <taxon>Physalacriaceae</taxon>
        <taxon>Armillaria</taxon>
    </lineage>
</organism>
<proteinExistence type="predicted"/>